<dbReference type="OrthoDB" id="950364at2"/>
<keyword evidence="1" id="KW-0732">Signal</keyword>
<comment type="caution">
    <text evidence="2">The sequence shown here is derived from an EMBL/GenBank/DDBJ whole genome shotgun (WGS) entry which is preliminary data.</text>
</comment>
<name>A0A4V2XAJ7_9BACT</name>
<evidence type="ECO:0000256" key="1">
    <source>
        <dbReference type="SAM" id="SignalP"/>
    </source>
</evidence>
<evidence type="ECO:0000313" key="2">
    <source>
        <dbReference type="EMBL" id="TDB67885.1"/>
    </source>
</evidence>
<protein>
    <submittedName>
        <fullName evidence="2">Uncharacterized protein</fullName>
    </submittedName>
</protein>
<proteinExistence type="predicted"/>
<feature type="chain" id="PRO_5020722015" evidence="1">
    <location>
        <begin position="22"/>
        <end position="372"/>
    </location>
</feature>
<sequence>MKYIRLVFWVVLSTVSMGSWAQSNWKTVADTTLFNQNDTAKVWRSGAVSISQQYASPFNNMLLVTTKYDTLLSRGIYVGINEPRYDLESPDSTTVGLATESYANSQGLIVNNYANYKSGMTFPDVHTTTSEFNFLRGFPDSLGFRDGGHISKVAAIRATGTFANNGRNYKTDAFDLINLRFFNSSTAGNMAEIENFYGLRLEDFRGVNPAIIKNGWGVYIAPNQLKNYFSGQVGIGTTVIAHALTVAAPADPVQLTGLTYGAEQEDVLTIDDKGVVHRRNSGQRSFLTTTDNTTLSPEIELYIHKGGDAVFEVPPAPTRAGQTWKIVNIGTGTITLSRGFFVGNSVRYTIPNDEKQYIHEIFSDGETYVAIH</sequence>
<reference evidence="2 3" key="1">
    <citation type="submission" date="2019-02" db="EMBL/GenBank/DDBJ databases">
        <title>Arundinibacter roseus gen. nov., sp. nov., a new member of the family Cytophagaceae.</title>
        <authorList>
            <person name="Szuroczki S."/>
            <person name="Khayer B."/>
            <person name="Sproer C."/>
            <person name="Toumi M."/>
            <person name="Szabo A."/>
            <person name="Felfoldi T."/>
            <person name="Schumann P."/>
            <person name="Toth E."/>
        </authorList>
    </citation>
    <scope>NUCLEOTIDE SEQUENCE [LARGE SCALE GENOMIC DNA]</scope>
    <source>
        <strain evidence="2 3">DMA-k-7a</strain>
    </source>
</reference>
<gene>
    <name evidence="2" type="ORF">EZE20_02875</name>
</gene>
<evidence type="ECO:0000313" key="3">
    <source>
        <dbReference type="Proteomes" id="UP000295706"/>
    </source>
</evidence>
<dbReference type="EMBL" id="SMJU01000002">
    <property type="protein sequence ID" value="TDB67885.1"/>
    <property type="molecule type" value="Genomic_DNA"/>
</dbReference>
<dbReference type="Proteomes" id="UP000295706">
    <property type="component" value="Unassembled WGS sequence"/>
</dbReference>
<dbReference type="AlphaFoldDB" id="A0A4V2XAJ7"/>
<organism evidence="2 3">
    <name type="scientific">Arundinibacter roseus</name>
    <dbReference type="NCBI Taxonomy" id="2070510"/>
    <lineage>
        <taxon>Bacteria</taxon>
        <taxon>Pseudomonadati</taxon>
        <taxon>Bacteroidota</taxon>
        <taxon>Cytophagia</taxon>
        <taxon>Cytophagales</taxon>
        <taxon>Spirosomataceae</taxon>
        <taxon>Arundinibacter</taxon>
    </lineage>
</organism>
<accession>A0A4V2XAJ7</accession>
<keyword evidence="3" id="KW-1185">Reference proteome</keyword>
<dbReference type="RefSeq" id="WP_132114313.1">
    <property type="nucleotide sequence ID" value="NZ_SMJU01000002.1"/>
</dbReference>
<feature type="signal peptide" evidence="1">
    <location>
        <begin position="1"/>
        <end position="21"/>
    </location>
</feature>